<evidence type="ECO:0000313" key="12">
    <source>
        <dbReference type="Proteomes" id="UP000235728"/>
    </source>
</evidence>
<evidence type="ECO:0000256" key="2">
    <source>
        <dbReference type="ARBA" id="ARBA00004123"/>
    </source>
</evidence>
<dbReference type="EMBL" id="MRVG01000003">
    <property type="protein sequence ID" value="PMB70454.1"/>
    <property type="molecule type" value="Genomic_DNA"/>
</dbReference>
<comment type="catalytic activity">
    <reaction evidence="9">
        <text>ATP + H2O = ADP + phosphate + H(+)</text>
        <dbReference type="Rhea" id="RHEA:13065"/>
        <dbReference type="ChEBI" id="CHEBI:15377"/>
        <dbReference type="ChEBI" id="CHEBI:15378"/>
        <dbReference type="ChEBI" id="CHEBI:30616"/>
        <dbReference type="ChEBI" id="CHEBI:43474"/>
        <dbReference type="ChEBI" id="CHEBI:456216"/>
    </reaction>
</comment>
<dbReference type="GO" id="GO:0003691">
    <property type="term" value="F:double-stranded telomeric DNA binding"/>
    <property type="evidence" value="ECO:0007669"/>
    <property type="project" value="TreeGrafter"/>
</dbReference>
<evidence type="ECO:0000256" key="7">
    <source>
        <dbReference type="ARBA" id="ARBA00022833"/>
    </source>
</evidence>
<reference evidence="11 12" key="1">
    <citation type="journal article" date="2016" name="Appl. Microbiol. Biotechnol.">
        <title>Characterization of T-DNA insertion mutants with decreased virulence in the entomopathogenic fungus Beauveria bassiana JEF-007.</title>
        <authorList>
            <person name="Kim S."/>
            <person name="Lee S.J."/>
            <person name="Nai Y.S."/>
            <person name="Yu J.S."/>
            <person name="Lee M.R."/>
            <person name="Yang Y.T."/>
            <person name="Kim J.S."/>
        </authorList>
    </citation>
    <scope>NUCLEOTIDE SEQUENCE [LARGE SCALE GENOMIC DNA]</scope>
    <source>
        <strain evidence="11 12">JEF-007</strain>
    </source>
</reference>
<evidence type="ECO:0000259" key="10">
    <source>
        <dbReference type="Pfam" id="PF13476"/>
    </source>
</evidence>
<evidence type="ECO:0000256" key="3">
    <source>
        <dbReference type="ARBA" id="ARBA00004286"/>
    </source>
</evidence>
<dbReference type="GO" id="GO:0030870">
    <property type="term" value="C:Mre11 complex"/>
    <property type="evidence" value="ECO:0007669"/>
    <property type="project" value="TreeGrafter"/>
</dbReference>
<dbReference type="GO" id="GO:0000794">
    <property type="term" value="C:condensed nuclear chromosome"/>
    <property type="evidence" value="ECO:0007669"/>
    <property type="project" value="TreeGrafter"/>
</dbReference>
<evidence type="ECO:0000256" key="5">
    <source>
        <dbReference type="ARBA" id="ARBA00022454"/>
    </source>
</evidence>
<feature type="domain" description="Rad50/SbcC-type AAA" evidence="10">
    <location>
        <begin position="6"/>
        <end position="70"/>
    </location>
</feature>
<evidence type="ECO:0000256" key="9">
    <source>
        <dbReference type="ARBA" id="ARBA00049360"/>
    </source>
</evidence>
<keyword evidence="6" id="KW-0479">Metal-binding</keyword>
<dbReference type="AlphaFoldDB" id="A0A2N6NT57"/>
<evidence type="ECO:0000256" key="1">
    <source>
        <dbReference type="ARBA" id="ARBA00001947"/>
    </source>
</evidence>
<gene>
    <name evidence="11" type="primary">RAD50_1</name>
    <name evidence="11" type="ORF">BM221_002905</name>
</gene>
<dbReference type="Gene3D" id="3.40.50.300">
    <property type="entry name" value="P-loop containing nucleotide triphosphate hydrolases"/>
    <property type="match status" value="1"/>
</dbReference>
<dbReference type="GO" id="GO:0046872">
    <property type="term" value="F:metal ion binding"/>
    <property type="evidence" value="ECO:0007669"/>
    <property type="project" value="UniProtKB-KW"/>
</dbReference>
<dbReference type="GO" id="GO:0016887">
    <property type="term" value="F:ATP hydrolysis activity"/>
    <property type="evidence" value="ECO:0007669"/>
    <property type="project" value="InterPro"/>
</dbReference>
<protein>
    <submittedName>
        <fullName evidence="11">DNA repair protein RAD50</fullName>
    </submittedName>
</protein>
<dbReference type="GO" id="GO:0043047">
    <property type="term" value="F:single-stranded telomeric DNA binding"/>
    <property type="evidence" value="ECO:0007669"/>
    <property type="project" value="TreeGrafter"/>
</dbReference>
<dbReference type="GO" id="GO:0006302">
    <property type="term" value="P:double-strand break repair"/>
    <property type="evidence" value="ECO:0007669"/>
    <property type="project" value="InterPro"/>
</dbReference>
<name>A0A2N6NT57_BEABA</name>
<keyword evidence="5" id="KW-0158">Chromosome</keyword>
<dbReference type="PANTHER" id="PTHR18867">
    <property type="entry name" value="RAD50"/>
    <property type="match status" value="1"/>
</dbReference>
<comment type="similarity">
    <text evidence="4">Belongs to the SMC family. RAD50 subfamily.</text>
</comment>
<dbReference type="Proteomes" id="UP000235728">
    <property type="component" value="Unassembled WGS sequence"/>
</dbReference>
<dbReference type="GO" id="GO:0007004">
    <property type="term" value="P:telomere maintenance via telomerase"/>
    <property type="evidence" value="ECO:0007669"/>
    <property type="project" value="TreeGrafter"/>
</dbReference>
<keyword evidence="8" id="KW-0539">Nucleus</keyword>
<comment type="subcellular location">
    <subcellularLocation>
        <location evidence="3">Chromosome</location>
    </subcellularLocation>
    <subcellularLocation>
        <location evidence="2">Nucleus</location>
    </subcellularLocation>
</comment>
<comment type="cofactor">
    <cofactor evidence="1">
        <name>Zn(2+)</name>
        <dbReference type="ChEBI" id="CHEBI:29105"/>
    </cofactor>
</comment>
<dbReference type="GO" id="GO:0000722">
    <property type="term" value="P:telomere maintenance via recombination"/>
    <property type="evidence" value="ECO:0007669"/>
    <property type="project" value="TreeGrafter"/>
</dbReference>
<dbReference type="Pfam" id="PF13476">
    <property type="entry name" value="AAA_23"/>
    <property type="match status" value="1"/>
</dbReference>
<dbReference type="GO" id="GO:0051880">
    <property type="term" value="F:G-quadruplex DNA binding"/>
    <property type="evidence" value="ECO:0007669"/>
    <property type="project" value="TreeGrafter"/>
</dbReference>
<dbReference type="SUPFAM" id="SSF52540">
    <property type="entry name" value="P-loop containing nucleoside triphosphate hydrolases"/>
    <property type="match status" value="1"/>
</dbReference>
<organism evidence="11 12">
    <name type="scientific">Beauveria bassiana</name>
    <name type="common">White muscardine disease fungus</name>
    <name type="synonym">Tritirachium shiotae</name>
    <dbReference type="NCBI Taxonomy" id="176275"/>
    <lineage>
        <taxon>Eukaryota</taxon>
        <taxon>Fungi</taxon>
        <taxon>Dikarya</taxon>
        <taxon>Ascomycota</taxon>
        <taxon>Pezizomycotina</taxon>
        <taxon>Sordariomycetes</taxon>
        <taxon>Hypocreomycetidae</taxon>
        <taxon>Hypocreales</taxon>
        <taxon>Cordycipitaceae</taxon>
        <taxon>Beauveria</taxon>
    </lineage>
</organism>
<proteinExistence type="inferred from homology"/>
<evidence type="ECO:0000256" key="8">
    <source>
        <dbReference type="ARBA" id="ARBA00023242"/>
    </source>
</evidence>
<evidence type="ECO:0000256" key="4">
    <source>
        <dbReference type="ARBA" id="ARBA00009439"/>
    </source>
</evidence>
<comment type="caution">
    <text evidence="11">The sequence shown here is derived from an EMBL/GenBank/DDBJ whole genome shotgun (WGS) entry which is preliminary data.</text>
</comment>
<accession>A0A2N6NT57</accession>
<dbReference type="GO" id="GO:0070192">
    <property type="term" value="P:chromosome organization involved in meiotic cell cycle"/>
    <property type="evidence" value="ECO:0007669"/>
    <property type="project" value="TreeGrafter"/>
</dbReference>
<dbReference type="InterPro" id="IPR027417">
    <property type="entry name" value="P-loop_NTPase"/>
</dbReference>
<dbReference type="OMA" id="KCQVANE"/>
<dbReference type="PANTHER" id="PTHR18867:SF12">
    <property type="entry name" value="DNA REPAIR PROTEIN RAD50"/>
    <property type="match status" value="1"/>
</dbReference>
<sequence>MSRIEKLSISGVRSFSPACREAIQFNTPLTLIVGYNGSGKTTIIECLKYATTGELPPNSKGGAFIHDPKVRIMIPESRQLLNIA</sequence>
<dbReference type="InterPro" id="IPR038729">
    <property type="entry name" value="Rad50/SbcC_AAA"/>
</dbReference>
<evidence type="ECO:0000313" key="11">
    <source>
        <dbReference type="EMBL" id="PMB70454.1"/>
    </source>
</evidence>
<keyword evidence="7" id="KW-0862">Zinc</keyword>
<evidence type="ECO:0000256" key="6">
    <source>
        <dbReference type="ARBA" id="ARBA00022723"/>
    </source>
</evidence>